<dbReference type="InterPro" id="IPR020013">
    <property type="entry name" value="Flagellar_FlgE/F/G"/>
</dbReference>
<dbReference type="Gene3D" id="2.60.98.20">
    <property type="entry name" value="Flagellar hook protein FlgE"/>
    <property type="match status" value="1"/>
</dbReference>
<keyword evidence="7" id="KW-1185">Reference proteome</keyword>
<accession>A0A1E5QAI9</accession>
<evidence type="ECO:0000256" key="1">
    <source>
        <dbReference type="ARBA" id="ARBA00004117"/>
    </source>
</evidence>
<keyword evidence="3 4" id="KW-0975">Bacterial flagellum</keyword>
<dbReference type="GO" id="GO:0009424">
    <property type="term" value="C:bacterial-type flagellum hook"/>
    <property type="evidence" value="ECO:0007669"/>
    <property type="project" value="TreeGrafter"/>
</dbReference>
<comment type="similarity">
    <text evidence="2 4">Belongs to the flagella basal body rod proteins family.</text>
</comment>
<evidence type="ECO:0000313" key="6">
    <source>
        <dbReference type="EMBL" id="OEJ68727.1"/>
    </source>
</evidence>
<dbReference type="PANTHER" id="PTHR30435:SF1">
    <property type="entry name" value="FLAGELLAR HOOK PROTEIN FLGE"/>
    <property type="match status" value="1"/>
</dbReference>
<reference evidence="7" key="1">
    <citation type="submission" date="2016-07" db="EMBL/GenBank/DDBJ databases">
        <authorList>
            <person name="Florea S."/>
            <person name="Webb J.S."/>
            <person name="Jaromczyk J."/>
            <person name="Schardl C.L."/>
        </authorList>
    </citation>
    <scope>NUCLEOTIDE SEQUENCE [LARGE SCALE GENOMIC DNA]</scope>
    <source>
        <strain evidence="7">MV-1</strain>
    </source>
</reference>
<evidence type="ECO:0000313" key="7">
    <source>
        <dbReference type="Proteomes" id="UP000095347"/>
    </source>
</evidence>
<dbReference type="GO" id="GO:0071978">
    <property type="term" value="P:bacterial-type flagellum-dependent swarming motility"/>
    <property type="evidence" value="ECO:0007669"/>
    <property type="project" value="TreeGrafter"/>
</dbReference>
<dbReference type="InterPro" id="IPR037925">
    <property type="entry name" value="FlgE/F/G-like"/>
</dbReference>
<dbReference type="GO" id="GO:0009425">
    <property type="term" value="C:bacterial-type flagellum basal body"/>
    <property type="evidence" value="ECO:0007669"/>
    <property type="project" value="UniProtKB-SubCell"/>
</dbReference>
<dbReference type="Proteomes" id="UP000095347">
    <property type="component" value="Unassembled WGS sequence"/>
</dbReference>
<feature type="domain" description="Flagellar basal-body/hook protein C-terminal" evidence="5">
    <location>
        <begin position="467"/>
        <end position="507"/>
    </location>
</feature>
<organism evidence="6 7">
    <name type="scientific">Magnetovibrio blakemorei</name>
    <dbReference type="NCBI Taxonomy" id="28181"/>
    <lineage>
        <taxon>Bacteria</taxon>
        <taxon>Pseudomonadati</taxon>
        <taxon>Pseudomonadota</taxon>
        <taxon>Alphaproteobacteria</taxon>
        <taxon>Rhodospirillales</taxon>
        <taxon>Magnetovibrionaceae</taxon>
        <taxon>Magnetovibrio</taxon>
    </lineage>
</organism>
<comment type="caution">
    <text evidence="6">The sequence shown here is derived from an EMBL/GenBank/DDBJ whole genome shotgun (WGS) entry which is preliminary data.</text>
</comment>
<gene>
    <name evidence="6" type="ORF">BEN30_05840</name>
</gene>
<dbReference type="STRING" id="28181.BEN30_05840"/>
<dbReference type="NCBIfam" id="TIGR03506">
    <property type="entry name" value="FlgEFG_subfam"/>
    <property type="match status" value="2"/>
</dbReference>
<dbReference type="GO" id="GO:0005829">
    <property type="term" value="C:cytosol"/>
    <property type="evidence" value="ECO:0007669"/>
    <property type="project" value="TreeGrafter"/>
</dbReference>
<dbReference type="InterPro" id="IPR010930">
    <property type="entry name" value="Flg_bb/hook_C_dom"/>
</dbReference>
<evidence type="ECO:0000259" key="5">
    <source>
        <dbReference type="Pfam" id="PF06429"/>
    </source>
</evidence>
<comment type="function">
    <text evidence="4">A flexible structure which links the flagellar filament to the drive apparatus in the basal body.</text>
</comment>
<dbReference type="InterPro" id="IPR037058">
    <property type="entry name" value="Falgellar_hook_FlgE_sf"/>
</dbReference>
<dbReference type="SUPFAM" id="SSF117143">
    <property type="entry name" value="Flagellar hook protein flgE"/>
    <property type="match status" value="2"/>
</dbReference>
<evidence type="ECO:0000256" key="2">
    <source>
        <dbReference type="ARBA" id="ARBA00009677"/>
    </source>
</evidence>
<comment type="subcellular location">
    <subcellularLocation>
        <location evidence="1 4">Bacterial flagellum basal body</location>
    </subcellularLocation>
</comment>
<dbReference type="AlphaFoldDB" id="A0A1E5QAI9"/>
<name>A0A1E5QAI9_9PROT</name>
<evidence type="ECO:0000256" key="4">
    <source>
        <dbReference type="RuleBase" id="RU362116"/>
    </source>
</evidence>
<evidence type="ECO:0000256" key="3">
    <source>
        <dbReference type="ARBA" id="ARBA00023143"/>
    </source>
</evidence>
<dbReference type="Pfam" id="PF06429">
    <property type="entry name" value="Flg_bbr_C"/>
    <property type="match status" value="1"/>
</dbReference>
<proteinExistence type="inferred from homology"/>
<sequence length="512" mass="53504">MMSQAHALHNIGTNVANVNTGGYKRTDTNFTTVLSRSLQHLSDIGGVRPTDTSTITQQGVVVGSTSQTDVAISGRGFFVLNSKQDGTGISLFTRDGSFEIDTVNDISVSGIGGTTVTTKDGYLTDKNGYFVQGWPYTNGTVTTSGTPSSLRVDQFTFLDQFEATTSGILNLNLPASDTLNHINQYDISLVDSAGATQTAKLNFSKTGTNAWQVTTTTSQSPVAQVDTITLAGPTIEAGDIYSVTINGKTTTYTTNGAEGSIDSVRDALINQMNTDPQFNTTATAAAGATGEITITAVTAGTVLTTSVNATNGGVTADNTAGVLTTTANVPNTQTTAATAITFNALGKVTAPATLPLTLSFAGGSTSAITLDISNMTQFYGDFLPVSYSRDGFASASMESFTFDQSGNVVGNFDDGTFRNVYKLSLGVFANADGLEARNGNVYAISPESGDVTYVSAGVDGYATFTPNALELSNVDIAEEFTKMMTTQTAYNAASKVFNTADEMLMVARDLKR</sequence>
<protein>
    <recommendedName>
        <fullName evidence="4">Flagellar hook protein FlgE</fullName>
    </recommendedName>
</protein>
<dbReference type="EMBL" id="MCGG01000011">
    <property type="protein sequence ID" value="OEJ68727.1"/>
    <property type="molecule type" value="Genomic_DNA"/>
</dbReference>
<dbReference type="PANTHER" id="PTHR30435">
    <property type="entry name" value="FLAGELLAR PROTEIN"/>
    <property type="match status" value="1"/>
</dbReference>